<feature type="region of interest" description="Disordered" evidence="1">
    <location>
        <begin position="117"/>
        <end position="139"/>
    </location>
</feature>
<evidence type="ECO:0000313" key="2">
    <source>
        <dbReference type="EMBL" id="KAF5668460.1"/>
    </source>
</evidence>
<dbReference type="InterPro" id="IPR035979">
    <property type="entry name" value="RBD_domain_sf"/>
</dbReference>
<comment type="caution">
    <text evidence="2">The sequence shown here is derived from an EMBL/GenBank/DDBJ whole genome shotgun (WGS) entry which is preliminary data.</text>
</comment>
<dbReference type="SUPFAM" id="SSF54928">
    <property type="entry name" value="RNA-binding domain, RBD"/>
    <property type="match status" value="1"/>
</dbReference>
<organism evidence="2 3">
    <name type="scientific">Fusarium heterosporum</name>
    <dbReference type="NCBI Taxonomy" id="42747"/>
    <lineage>
        <taxon>Eukaryota</taxon>
        <taxon>Fungi</taxon>
        <taxon>Dikarya</taxon>
        <taxon>Ascomycota</taxon>
        <taxon>Pezizomycotina</taxon>
        <taxon>Sordariomycetes</taxon>
        <taxon>Hypocreomycetidae</taxon>
        <taxon>Hypocreales</taxon>
        <taxon>Nectriaceae</taxon>
        <taxon>Fusarium</taxon>
        <taxon>Fusarium heterosporum species complex</taxon>
    </lineage>
</organism>
<evidence type="ECO:0000313" key="3">
    <source>
        <dbReference type="Proteomes" id="UP000567885"/>
    </source>
</evidence>
<name>A0A8H5TFQ0_FUSHE</name>
<protein>
    <submittedName>
        <fullName evidence="2">Negative regulator of differentiation 1</fullName>
    </submittedName>
</protein>
<accession>A0A8H5TFQ0</accession>
<dbReference type="CDD" id="cd12261">
    <property type="entry name" value="RRM1_3_MRN1"/>
    <property type="match status" value="1"/>
</dbReference>
<dbReference type="GO" id="GO:0003676">
    <property type="term" value="F:nucleic acid binding"/>
    <property type="evidence" value="ECO:0007669"/>
    <property type="project" value="InterPro"/>
</dbReference>
<dbReference type="Proteomes" id="UP000567885">
    <property type="component" value="Unassembled WGS sequence"/>
</dbReference>
<proteinExistence type="predicted"/>
<keyword evidence="3" id="KW-1185">Reference proteome</keyword>
<sequence length="387" mass="43166">MNMMHRRNQTGPKQLISKAQCVYIRPEEYDGLVTIAHQYACLRHNLIERGVDDATLNSLCLPSPNQDMSLCTHGQPSPLTSMLDVRASPCQKLPGSSPEIANEKKGGRVNVARHHNTSTQSSTLLMDHQPPSENQNNNKRIDSNQWLERSAQRSIQLLNLPPDVSYGDVSAVVRGGPLLEIFLRCRENSATVSFVREADAVTFLEHTRAHGLYIKDRKIHTKWSDHQYVVKGQVVYHVTKGASRNFVIRKRDLNLTAQDIRDDLEHIHNLHVVNIELDKDNCFVSTNAIHAAIFARTCLQSRVEYKNCRIEWVADECSQPLGSLPSETPVPISGPALSAAPAPEVKLESRSASNLPSRKNLMGNRFRVLNLSDTDGSNGDDSSEEGL</sequence>
<gene>
    <name evidence="2" type="ORF">FHETE_5273</name>
</gene>
<reference evidence="2 3" key="1">
    <citation type="submission" date="2020-05" db="EMBL/GenBank/DDBJ databases">
        <title>Identification and distribution of gene clusters putatively required for synthesis of sphingolipid metabolism inhibitors in phylogenetically diverse species of the filamentous fungus Fusarium.</title>
        <authorList>
            <person name="Kim H.-S."/>
            <person name="Busman M."/>
            <person name="Brown D.W."/>
            <person name="Divon H."/>
            <person name="Uhlig S."/>
            <person name="Proctor R.H."/>
        </authorList>
    </citation>
    <scope>NUCLEOTIDE SEQUENCE [LARGE SCALE GENOMIC DNA]</scope>
    <source>
        <strain evidence="2 3">NRRL 20693</strain>
    </source>
</reference>
<dbReference type="OrthoDB" id="2935572at2759"/>
<evidence type="ECO:0000256" key="1">
    <source>
        <dbReference type="SAM" id="MobiDB-lite"/>
    </source>
</evidence>
<dbReference type="EMBL" id="JAAGWQ010000093">
    <property type="protein sequence ID" value="KAF5668460.1"/>
    <property type="molecule type" value="Genomic_DNA"/>
</dbReference>
<dbReference type="Gene3D" id="3.30.70.330">
    <property type="match status" value="1"/>
</dbReference>
<dbReference type="InterPro" id="IPR012677">
    <property type="entry name" value="Nucleotide-bd_a/b_plait_sf"/>
</dbReference>
<dbReference type="AlphaFoldDB" id="A0A8H5TFQ0"/>